<evidence type="ECO:0000256" key="2">
    <source>
        <dbReference type="PROSITE-ProRule" id="PRU00335"/>
    </source>
</evidence>
<keyword evidence="1 2" id="KW-0238">DNA-binding</keyword>
<evidence type="ECO:0000313" key="5">
    <source>
        <dbReference type="Proteomes" id="UP001139451"/>
    </source>
</evidence>
<proteinExistence type="predicted"/>
<dbReference type="GO" id="GO:0003677">
    <property type="term" value="F:DNA binding"/>
    <property type="evidence" value="ECO:0007669"/>
    <property type="project" value="UniProtKB-UniRule"/>
</dbReference>
<dbReference type="InterPro" id="IPR001647">
    <property type="entry name" value="HTH_TetR"/>
</dbReference>
<feature type="DNA-binding region" description="H-T-H motif" evidence="2">
    <location>
        <begin position="31"/>
        <end position="50"/>
    </location>
</feature>
<dbReference type="InterPro" id="IPR009057">
    <property type="entry name" value="Homeodomain-like_sf"/>
</dbReference>
<dbReference type="EMBL" id="JAMLDX010000004">
    <property type="protein sequence ID" value="MCP3730278.1"/>
    <property type="molecule type" value="Genomic_DNA"/>
</dbReference>
<comment type="caution">
    <text evidence="4">The sequence shown here is derived from an EMBL/GenBank/DDBJ whole genome shotgun (WGS) entry which is preliminary data.</text>
</comment>
<feature type="domain" description="HTH tetR-type" evidence="3">
    <location>
        <begin position="8"/>
        <end position="68"/>
    </location>
</feature>
<dbReference type="SUPFAM" id="SSF46689">
    <property type="entry name" value="Homeodomain-like"/>
    <property type="match status" value="1"/>
</dbReference>
<dbReference type="PROSITE" id="PS50977">
    <property type="entry name" value="HTH_TETR_2"/>
    <property type="match status" value="1"/>
</dbReference>
<sequence length="224" mass="25378">MRREQQKEVRRRAILHSAETLVRETHSVDFSMIDLGKRAGLSTATTYNLIGSKATVLYTLLNQSLSRLFEQSRLAYRGNDPIEHILMAADVAARFFTADPNFYKPMMMFLLGVPDPVHRPQFMQMAFNYWADAVEELATALKTSEPVEAADIALNCHILFAGALDLWVQNELDNAQFQAQVHHSVAIQLVFLANKRVQNRLLKSIRETRAQLPPLARRSEAAAQ</sequence>
<dbReference type="RefSeq" id="WP_254292391.1">
    <property type="nucleotide sequence ID" value="NZ_JAMLDX010000004.1"/>
</dbReference>
<gene>
    <name evidence="4" type="ORF">M9978_07530</name>
</gene>
<dbReference type="AlphaFoldDB" id="A0A9X2HMW7"/>
<name>A0A9X2HMW7_9SPHN</name>
<evidence type="ECO:0000256" key="1">
    <source>
        <dbReference type="ARBA" id="ARBA00023125"/>
    </source>
</evidence>
<organism evidence="4 5">
    <name type="scientific">Sphingomonas tagetis</name>
    <dbReference type="NCBI Taxonomy" id="2949092"/>
    <lineage>
        <taxon>Bacteria</taxon>
        <taxon>Pseudomonadati</taxon>
        <taxon>Pseudomonadota</taxon>
        <taxon>Alphaproteobacteria</taxon>
        <taxon>Sphingomonadales</taxon>
        <taxon>Sphingomonadaceae</taxon>
        <taxon>Sphingomonas</taxon>
    </lineage>
</organism>
<keyword evidence="5" id="KW-1185">Reference proteome</keyword>
<dbReference type="Gene3D" id="1.10.357.10">
    <property type="entry name" value="Tetracycline Repressor, domain 2"/>
    <property type="match status" value="1"/>
</dbReference>
<protein>
    <submittedName>
        <fullName evidence="4">TetR/AcrR family transcriptional regulator</fullName>
    </submittedName>
</protein>
<accession>A0A9X2HMW7</accession>
<evidence type="ECO:0000259" key="3">
    <source>
        <dbReference type="PROSITE" id="PS50977"/>
    </source>
</evidence>
<reference evidence="4" key="1">
    <citation type="submission" date="2022-05" db="EMBL/GenBank/DDBJ databases">
        <title>Sphingomonas sp. strain MG17 Genome sequencing and assembly.</title>
        <authorList>
            <person name="Kim I."/>
        </authorList>
    </citation>
    <scope>NUCLEOTIDE SEQUENCE</scope>
    <source>
        <strain evidence="4">MG17</strain>
    </source>
</reference>
<evidence type="ECO:0000313" key="4">
    <source>
        <dbReference type="EMBL" id="MCP3730278.1"/>
    </source>
</evidence>
<dbReference type="Proteomes" id="UP001139451">
    <property type="component" value="Unassembled WGS sequence"/>
</dbReference>